<feature type="compositionally biased region" description="Basic and acidic residues" evidence="1">
    <location>
        <begin position="1"/>
        <end position="16"/>
    </location>
</feature>
<feature type="non-terminal residue" evidence="2">
    <location>
        <position position="25"/>
    </location>
</feature>
<feature type="non-terminal residue" evidence="2">
    <location>
        <position position="1"/>
    </location>
</feature>
<dbReference type="EMBL" id="KL363372">
    <property type="protein sequence ID" value="KFD46428.1"/>
    <property type="molecule type" value="Genomic_DNA"/>
</dbReference>
<feature type="region of interest" description="Disordered" evidence="1">
    <location>
        <begin position="1"/>
        <end position="25"/>
    </location>
</feature>
<sequence length="25" mass="2841">GNEQASKREELGKLDEWPQVNGNEL</sequence>
<accession>A0A085LN82</accession>
<evidence type="ECO:0000256" key="1">
    <source>
        <dbReference type="SAM" id="MobiDB-lite"/>
    </source>
</evidence>
<evidence type="ECO:0000313" key="2">
    <source>
        <dbReference type="EMBL" id="KFD46428.1"/>
    </source>
</evidence>
<organism evidence="2 3">
    <name type="scientific">Trichuris suis</name>
    <name type="common">pig whipworm</name>
    <dbReference type="NCBI Taxonomy" id="68888"/>
    <lineage>
        <taxon>Eukaryota</taxon>
        <taxon>Metazoa</taxon>
        <taxon>Ecdysozoa</taxon>
        <taxon>Nematoda</taxon>
        <taxon>Enoplea</taxon>
        <taxon>Dorylaimia</taxon>
        <taxon>Trichinellida</taxon>
        <taxon>Trichuridae</taxon>
        <taxon>Trichuris</taxon>
    </lineage>
</organism>
<evidence type="ECO:0000313" key="3">
    <source>
        <dbReference type="Proteomes" id="UP000030764"/>
    </source>
</evidence>
<reference evidence="2 3" key="1">
    <citation type="journal article" date="2014" name="Nat. Genet.">
        <title>Genome and transcriptome of the porcine whipworm Trichuris suis.</title>
        <authorList>
            <person name="Jex A.R."/>
            <person name="Nejsum P."/>
            <person name="Schwarz E.M."/>
            <person name="Hu L."/>
            <person name="Young N.D."/>
            <person name="Hall R.S."/>
            <person name="Korhonen P.K."/>
            <person name="Liao S."/>
            <person name="Thamsborg S."/>
            <person name="Xia J."/>
            <person name="Xu P."/>
            <person name="Wang S."/>
            <person name="Scheerlinck J.P."/>
            <person name="Hofmann A."/>
            <person name="Sternberg P.W."/>
            <person name="Wang J."/>
            <person name="Gasser R.B."/>
        </authorList>
    </citation>
    <scope>NUCLEOTIDE SEQUENCE [LARGE SCALE GENOMIC DNA]</scope>
    <source>
        <strain evidence="2">DCEP-RM93M</strain>
    </source>
</reference>
<keyword evidence="3" id="KW-1185">Reference proteome</keyword>
<protein>
    <submittedName>
        <fullName evidence="2">Uncharacterized protein</fullName>
    </submittedName>
</protein>
<proteinExistence type="predicted"/>
<dbReference type="Proteomes" id="UP000030764">
    <property type="component" value="Unassembled WGS sequence"/>
</dbReference>
<dbReference type="AlphaFoldDB" id="A0A085LN82"/>
<name>A0A085LN82_9BILA</name>
<gene>
    <name evidence="2" type="ORF">M513_12693</name>
</gene>